<dbReference type="PANTHER" id="PTHR38248">
    <property type="entry name" value="FUNK1 6"/>
    <property type="match status" value="1"/>
</dbReference>
<keyword evidence="4" id="KW-1185">Reference proteome</keyword>
<dbReference type="OrthoDB" id="312874at2759"/>
<feature type="domain" description="Fungal-type protein kinase" evidence="2">
    <location>
        <begin position="161"/>
        <end position="544"/>
    </location>
</feature>
<dbReference type="EMBL" id="JH687551">
    <property type="protein sequence ID" value="EIN05072.1"/>
    <property type="molecule type" value="Genomic_DNA"/>
</dbReference>
<sequence>MVRKRRYAVRPSAGTTGVVHATTPPKTSEHHEQSRHLTTVDKMRAMVSDELEDHAFVVPTERFIDCILSEDPQADADVAAAVFDKLTTGQKYAADRWSGFPSDGATESELYLPFIRIATHIGAVLKELDPERKPGTHVAWSPRPDTVLKSLHKNAAQLRPDIVAVIGEQDAVDQMQKDAHWVRVHTPVEVKRAADAKTVAEGVAQLCRYIRMVLGDQLDRRFALGMLLCGSKLSVWLCDKSGLIGTRNMIDIHKQPKQFIRVIMALSRLPPSRLGWDPDMLLITPSGRILPSTDPSVGYTDFRSSLYDTKWQITVQSVGTEHVLVTEKALSIVRAASLSGSGTVIWRVGEKANVEKKYVLKRIWRLATAPTEEQVRSRLGDTPRVCKIKYSRDAFVAGSLDNTEDSIRKGLKPEEGDRVAVDQDRPGKRSRAEAEGDAGNDDASNPEKYIHIAAEDRLVIVGVHKPDNRVRCYTLMETFGKPIKFFDNVSQLLHALKDAVEGHQELWFSGSLHRDISPGNILIVEDDQSEEDAGSLIDLEHGKILEDLMPMPLPCKDRRQCQKLVDWYEDRPGVDVSFEQAEDLLGRYQDPDNVVEHVKKARGAGMSAIREDFIAPKNQYFDVRNTVAASKTRTGTKAFMSGELLSQHPYAHSTDNRPGCGAHDVLHDVESFFWVLVYLVITREGYEGHRRPELLTNTPSLEEETIQNVTYCLFDAADELTLRDNKKDLFLNPEDFKLHILPMLNPRLESKDVLAELVENWWKLLVLTYLTYDLYTPGVIHDQVLSLLRTAIDKIAAVPGESSPRYPQTETRTWEFSPSKRVNDSSAKPATPKPQREESPTPAPKRTKIGQSSSPSLMG</sequence>
<gene>
    <name evidence="3" type="ORF">PUNSTDRAFT_127964</name>
</gene>
<organism evidence="3 4">
    <name type="scientific">Punctularia strigosozonata (strain HHB-11173)</name>
    <name type="common">White-rot fungus</name>
    <dbReference type="NCBI Taxonomy" id="741275"/>
    <lineage>
        <taxon>Eukaryota</taxon>
        <taxon>Fungi</taxon>
        <taxon>Dikarya</taxon>
        <taxon>Basidiomycota</taxon>
        <taxon>Agaricomycotina</taxon>
        <taxon>Agaricomycetes</taxon>
        <taxon>Corticiales</taxon>
        <taxon>Punctulariaceae</taxon>
        <taxon>Punctularia</taxon>
    </lineage>
</organism>
<dbReference type="InterPro" id="IPR040976">
    <property type="entry name" value="Pkinase_fungal"/>
</dbReference>
<feature type="region of interest" description="Disordered" evidence="1">
    <location>
        <begin position="406"/>
        <end position="446"/>
    </location>
</feature>
<accession>R7S599</accession>
<evidence type="ECO:0000313" key="3">
    <source>
        <dbReference type="EMBL" id="EIN05072.1"/>
    </source>
</evidence>
<dbReference type="Proteomes" id="UP000054196">
    <property type="component" value="Unassembled WGS sequence"/>
</dbReference>
<proteinExistence type="predicted"/>
<reference evidence="4" key="1">
    <citation type="journal article" date="2012" name="Science">
        <title>The Paleozoic origin of enzymatic lignin decomposition reconstructed from 31 fungal genomes.</title>
        <authorList>
            <person name="Floudas D."/>
            <person name="Binder M."/>
            <person name="Riley R."/>
            <person name="Barry K."/>
            <person name="Blanchette R.A."/>
            <person name="Henrissat B."/>
            <person name="Martinez A.T."/>
            <person name="Otillar R."/>
            <person name="Spatafora J.W."/>
            <person name="Yadav J.S."/>
            <person name="Aerts A."/>
            <person name="Benoit I."/>
            <person name="Boyd A."/>
            <person name="Carlson A."/>
            <person name="Copeland A."/>
            <person name="Coutinho P.M."/>
            <person name="de Vries R.P."/>
            <person name="Ferreira P."/>
            <person name="Findley K."/>
            <person name="Foster B."/>
            <person name="Gaskell J."/>
            <person name="Glotzer D."/>
            <person name="Gorecki P."/>
            <person name="Heitman J."/>
            <person name="Hesse C."/>
            <person name="Hori C."/>
            <person name="Igarashi K."/>
            <person name="Jurgens J.A."/>
            <person name="Kallen N."/>
            <person name="Kersten P."/>
            <person name="Kohler A."/>
            <person name="Kuees U."/>
            <person name="Kumar T.K.A."/>
            <person name="Kuo A."/>
            <person name="LaButti K."/>
            <person name="Larrondo L.F."/>
            <person name="Lindquist E."/>
            <person name="Ling A."/>
            <person name="Lombard V."/>
            <person name="Lucas S."/>
            <person name="Lundell T."/>
            <person name="Martin R."/>
            <person name="McLaughlin D.J."/>
            <person name="Morgenstern I."/>
            <person name="Morin E."/>
            <person name="Murat C."/>
            <person name="Nagy L.G."/>
            <person name="Nolan M."/>
            <person name="Ohm R.A."/>
            <person name="Patyshakuliyeva A."/>
            <person name="Rokas A."/>
            <person name="Ruiz-Duenas F.J."/>
            <person name="Sabat G."/>
            <person name="Salamov A."/>
            <person name="Samejima M."/>
            <person name="Schmutz J."/>
            <person name="Slot J.C."/>
            <person name="St John F."/>
            <person name="Stenlid J."/>
            <person name="Sun H."/>
            <person name="Sun S."/>
            <person name="Syed K."/>
            <person name="Tsang A."/>
            <person name="Wiebenga A."/>
            <person name="Young D."/>
            <person name="Pisabarro A."/>
            <person name="Eastwood D.C."/>
            <person name="Martin F."/>
            <person name="Cullen D."/>
            <person name="Grigoriev I.V."/>
            <person name="Hibbett D.S."/>
        </authorList>
    </citation>
    <scope>NUCLEOTIDE SEQUENCE [LARGE SCALE GENOMIC DNA]</scope>
    <source>
        <strain evidence="4">HHB-11173 SS5</strain>
    </source>
</reference>
<dbReference type="SUPFAM" id="SSF56112">
    <property type="entry name" value="Protein kinase-like (PK-like)"/>
    <property type="match status" value="1"/>
</dbReference>
<dbReference type="GeneID" id="18878098"/>
<feature type="compositionally biased region" description="Basic and acidic residues" evidence="1">
    <location>
        <begin position="406"/>
        <end position="434"/>
    </location>
</feature>
<evidence type="ECO:0000259" key="2">
    <source>
        <dbReference type="Pfam" id="PF17667"/>
    </source>
</evidence>
<evidence type="ECO:0000313" key="4">
    <source>
        <dbReference type="Proteomes" id="UP000054196"/>
    </source>
</evidence>
<dbReference type="KEGG" id="psq:PUNSTDRAFT_127964"/>
<feature type="region of interest" description="Disordered" evidence="1">
    <location>
        <begin position="1"/>
        <end position="31"/>
    </location>
</feature>
<dbReference type="Pfam" id="PF17667">
    <property type="entry name" value="Pkinase_fungal"/>
    <property type="match status" value="2"/>
</dbReference>
<feature type="compositionally biased region" description="Polar residues" evidence="1">
    <location>
        <begin position="849"/>
        <end position="859"/>
    </location>
</feature>
<feature type="compositionally biased region" description="Polar residues" evidence="1">
    <location>
        <begin position="805"/>
        <end position="816"/>
    </location>
</feature>
<dbReference type="InterPro" id="IPR011009">
    <property type="entry name" value="Kinase-like_dom_sf"/>
</dbReference>
<evidence type="ECO:0000256" key="1">
    <source>
        <dbReference type="SAM" id="MobiDB-lite"/>
    </source>
</evidence>
<dbReference type="PANTHER" id="PTHR38248:SF2">
    <property type="entry name" value="FUNK1 11"/>
    <property type="match status" value="1"/>
</dbReference>
<dbReference type="RefSeq" id="XP_007387475.1">
    <property type="nucleotide sequence ID" value="XM_007387413.1"/>
</dbReference>
<dbReference type="OMA" id="WVLEVAN"/>
<dbReference type="eggNOG" id="ENOG502SJR2">
    <property type="taxonomic scope" value="Eukaryota"/>
</dbReference>
<name>R7S599_PUNST</name>
<dbReference type="HOGENOM" id="CLU_011606_0_0_1"/>
<feature type="domain" description="Fungal-type protein kinase" evidence="2">
    <location>
        <begin position="626"/>
        <end position="679"/>
    </location>
</feature>
<feature type="region of interest" description="Disordered" evidence="1">
    <location>
        <begin position="799"/>
        <end position="859"/>
    </location>
</feature>
<dbReference type="Gene3D" id="1.10.510.10">
    <property type="entry name" value="Transferase(Phosphotransferase) domain 1"/>
    <property type="match status" value="1"/>
</dbReference>
<protein>
    <recommendedName>
        <fullName evidence="2">Fungal-type protein kinase domain-containing protein</fullName>
    </recommendedName>
</protein>
<dbReference type="AlphaFoldDB" id="R7S599"/>